<gene>
    <name evidence="1" type="ORF">LCGC14_1709040</name>
</gene>
<reference evidence="1" key="1">
    <citation type="journal article" date="2015" name="Nature">
        <title>Complex archaea that bridge the gap between prokaryotes and eukaryotes.</title>
        <authorList>
            <person name="Spang A."/>
            <person name="Saw J.H."/>
            <person name="Jorgensen S.L."/>
            <person name="Zaremba-Niedzwiedzka K."/>
            <person name="Martijn J."/>
            <person name="Lind A.E."/>
            <person name="van Eijk R."/>
            <person name="Schleper C."/>
            <person name="Guy L."/>
            <person name="Ettema T.J."/>
        </authorList>
    </citation>
    <scope>NUCLEOTIDE SEQUENCE</scope>
</reference>
<dbReference type="EMBL" id="LAZR01015218">
    <property type="protein sequence ID" value="KKM14148.1"/>
    <property type="molecule type" value="Genomic_DNA"/>
</dbReference>
<name>A0A0F9JW88_9ZZZZ</name>
<sequence>MKLHSIKVSTYAGYKADERPLNFIFEGKRHKIKDIIDRACEENISGGLRMRYTVKTDEGLRFKLCYDENQDQWFLEE</sequence>
<accession>A0A0F9JW88</accession>
<proteinExistence type="predicted"/>
<comment type="caution">
    <text evidence="1">The sequence shown here is derived from an EMBL/GenBank/DDBJ whole genome shotgun (WGS) entry which is preliminary data.</text>
</comment>
<organism evidence="1">
    <name type="scientific">marine sediment metagenome</name>
    <dbReference type="NCBI Taxonomy" id="412755"/>
    <lineage>
        <taxon>unclassified sequences</taxon>
        <taxon>metagenomes</taxon>
        <taxon>ecological metagenomes</taxon>
    </lineage>
</organism>
<dbReference type="AlphaFoldDB" id="A0A0F9JW88"/>
<evidence type="ECO:0000313" key="1">
    <source>
        <dbReference type="EMBL" id="KKM14148.1"/>
    </source>
</evidence>
<protein>
    <submittedName>
        <fullName evidence="1">Uncharacterized protein</fullName>
    </submittedName>
</protein>